<evidence type="ECO:0000313" key="5">
    <source>
        <dbReference type="Proteomes" id="UP001361239"/>
    </source>
</evidence>
<dbReference type="PROSITE" id="PS00061">
    <property type="entry name" value="ADH_SHORT"/>
    <property type="match status" value="1"/>
</dbReference>
<proteinExistence type="inferred from homology"/>
<dbReference type="InterPro" id="IPR002347">
    <property type="entry name" value="SDR_fam"/>
</dbReference>
<evidence type="ECO:0000313" key="4">
    <source>
        <dbReference type="EMBL" id="MEJ5975835.1"/>
    </source>
</evidence>
<name>A0ABU8RRY2_9SPHN</name>
<dbReference type="PANTHER" id="PTHR44196">
    <property type="entry name" value="DEHYDROGENASE/REDUCTASE SDR FAMILY MEMBER 7B"/>
    <property type="match status" value="1"/>
</dbReference>
<dbReference type="CDD" id="cd05233">
    <property type="entry name" value="SDR_c"/>
    <property type="match status" value="1"/>
</dbReference>
<dbReference type="InterPro" id="IPR020904">
    <property type="entry name" value="Sc_DH/Rdtase_CS"/>
</dbReference>
<dbReference type="InterPro" id="IPR036291">
    <property type="entry name" value="NAD(P)-bd_dom_sf"/>
</dbReference>
<dbReference type="PANTHER" id="PTHR44196:SF1">
    <property type="entry name" value="DEHYDROGENASE_REDUCTASE SDR FAMILY MEMBER 7B"/>
    <property type="match status" value="1"/>
</dbReference>
<dbReference type="RefSeq" id="WP_339585764.1">
    <property type="nucleotide sequence ID" value="NZ_JBBHJZ010000001.1"/>
</dbReference>
<evidence type="ECO:0000256" key="2">
    <source>
        <dbReference type="ARBA" id="ARBA00023002"/>
    </source>
</evidence>
<gene>
    <name evidence="4" type="ORF">WG901_04265</name>
</gene>
<reference evidence="4 5" key="1">
    <citation type="submission" date="2024-03" db="EMBL/GenBank/DDBJ databases">
        <authorList>
            <person name="Jo J.-H."/>
        </authorList>
    </citation>
    <scope>NUCLEOTIDE SEQUENCE [LARGE SCALE GENOMIC DNA]</scope>
    <source>
        <strain evidence="4 5">PS1R-30</strain>
    </source>
</reference>
<dbReference type="EMBL" id="JBBHJZ010000001">
    <property type="protein sequence ID" value="MEJ5975835.1"/>
    <property type="molecule type" value="Genomic_DNA"/>
</dbReference>
<dbReference type="Proteomes" id="UP001361239">
    <property type="component" value="Unassembled WGS sequence"/>
</dbReference>
<sequence>MADNIAGKSVIVTGAGSGFGRLTAEKLAARGARVTCVDVDGEAAETVAAAIRADGGEAQAVAADVTSIEAMREAVQSAVLAYEAIDVMINNAGTMPLAFIADHASALPAWERCIDINFKGVMHGSIAVYDQMMAQGRGHIVNLSSIYGNRATAGAAVYGATKAAVDYFSHAFRQEARGKIKVTVIKPTGVIATGLAKTVVNSAAGAGIVGHHIAGFYEDYAKLASGEVPELSDPESIGHAFLAPDHIADAIVHAVDQPWGVSISDMTIRASGDHYIN</sequence>
<dbReference type="Gene3D" id="3.40.50.720">
    <property type="entry name" value="NAD(P)-binding Rossmann-like Domain"/>
    <property type="match status" value="1"/>
</dbReference>
<evidence type="ECO:0000256" key="1">
    <source>
        <dbReference type="ARBA" id="ARBA00006484"/>
    </source>
</evidence>
<comment type="similarity">
    <text evidence="1 3">Belongs to the short-chain dehydrogenases/reductases (SDR) family.</text>
</comment>
<evidence type="ECO:0000256" key="3">
    <source>
        <dbReference type="RuleBase" id="RU000363"/>
    </source>
</evidence>
<protein>
    <submittedName>
        <fullName evidence="4">SDR family oxidoreductase</fullName>
        <ecNumber evidence="4">1.-.-.-</ecNumber>
    </submittedName>
</protein>
<dbReference type="EC" id="1.-.-.-" evidence="4"/>
<dbReference type="PRINTS" id="PR00080">
    <property type="entry name" value="SDRFAMILY"/>
</dbReference>
<dbReference type="Pfam" id="PF00106">
    <property type="entry name" value="adh_short"/>
    <property type="match status" value="1"/>
</dbReference>
<keyword evidence="2 4" id="KW-0560">Oxidoreductase</keyword>
<accession>A0ABU8RRY2</accession>
<comment type="caution">
    <text evidence="4">The sequence shown here is derived from an EMBL/GenBank/DDBJ whole genome shotgun (WGS) entry which is preliminary data.</text>
</comment>
<organism evidence="4 5">
    <name type="scientific">Novosphingobium anseongense</name>
    <dbReference type="NCBI Taxonomy" id="3133436"/>
    <lineage>
        <taxon>Bacteria</taxon>
        <taxon>Pseudomonadati</taxon>
        <taxon>Pseudomonadota</taxon>
        <taxon>Alphaproteobacteria</taxon>
        <taxon>Sphingomonadales</taxon>
        <taxon>Sphingomonadaceae</taxon>
        <taxon>Novosphingobium</taxon>
    </lineage>
</organism>
<dbReference type="PRINTS" id="PR00081">
    <property type="entry name" value="GDHRDH"/>
</dbReference>
<dbReference type="SUPFAM" id="SSF51735">
    <property type="entry name" value="NAD(P)-binding Rossmann-fold domains"/>
    <property type="match status" value="1"/>
</dbReference>
<dbReference type="GO" id="GO:0016491">
    <property type="term" value="F:oxidoreductase activity"/>
    <property type="evidence" value="ECO:0007669"/>
    <property type="project" value="UniProtKB-KW"/>
</dbReference>
<keyword evidence="5" id="KW-1185">Reference proteome</keyword>